<feature type="domain" description="Ketoreductase" evidence="7">
    <location>
        <begin position="30"/>
        <end position="201"/>
    </location>
</feature>
<keyword evidence="6" id="KW-0276">Fatty acid metabolism</keyword>
<feature type="binding site" evidence="5">
    <location>
        <position position="208"/>
    </location>
    <ligand>
        <name>NADP(+)</name>
        <dbReference type="ChEBI" id="CHEBI:58349"/>
    </ligand>
</feature>
<organism evidence="8">
    <name type="scientific">candidate division WOR-3 bacterium</name>
    <dbReference type="NCBI Taxonomy" id="2052148"/>
    <lineage>
        <taxon>Bacteria</taxon>
        <taxon>Bacteria division WOR-3</taxon>
    </lineage>
</organism>
<dbReference type="SUPFAM" id="SSF51735">
    <property type="entry name" value="NAD(P)-binding Rossmann-fold domains"/>
    <property type="match status" value="1"/>
</dbReference>
<dbReference type="GO" id="GO:0051287">
    <property type="term" value="F:NAD binding"/>
    <property type="evidence" value="ECO:0007669"/>
    <property type="project" value="UniProtKB-UniRule"/>
</dbReference>
<dbReference type="SMART" id="SM00822">
    <property type="entry name" value="PKS_KR"/>
    <property type="match status" value="1"/>
</dbReference>
<dbReference type="NCBIfam" id="NF005559">
    <property type="entry name" value="PRK07231.1"/>
    <property type="match status" value="1"/>
</dbReference>
<evidence type="ECO:0000256" key="5">
    <source>
        <dbReference type="PIRSR" id="PIRSR611284-2"/>
    </source>
</evidence>
<comment type="function">
    <text evidence="6">Catalyzes the NADPH-dependent reduction of beta-ketoacyl-ACP substrates to beta-hydroxyacyl-ACP products, the first reductive step in the elongation cycle of fatty acid biosynthesis.</text>
</comment>
<sequence>MAILYAKGGQAVGVVVDGRGGIVNPSLAGKRAIVTGAGAGIGRAIALALARAGATVAACDVVGDAAAAVAAEAGAGARSFQVDVADSEQVRVTCERAVEEMGGVEILVNNAGITRDNLLMRMSDFEFEQVLAVNLKGAFYFTRACARPMMKARWGRIINIASVIGQMGNAGQANYAAAKAGMIGLTKSSAKELAARNITVNAVAPGFIATAMTDKLDPATREAYVKSIPLMRAGTPEDVASVCLFLASDSAGYITGQVIRVDGGMLM</sequence>
<dbReference type="NCBIfam" id="NF009466">
    <property type="entry name" value="PRK12826.1-2"/>
    <property type="match status" value="1"/>
</dbReference>
<comment type="subunit">
    <text evidence="6">Homotetramer.</text>
</comment>
<gene>
    <name evidence="8" type="primary">fabG</name>
    <name evidence="8" type="ORF">ENS41_09230</name>
</gene>
<evidence type="ECO:0000256" key="1">
    <source>
        <dbReference type="ARBA" id="ARBA00006484"/>
    </source>
</evidence>
<protein>
    <recommendedName>
        <fullName evidence="6">3-oxoacyl-[acyl-carrier-protein] reductase</fullName>
        <ecNumber evidence="6">1.1.1.100</ecNumber>
    </recommendedName>
</protein>
<feature type="binding site" evidence="5">
    <location>
        <begin position="175"/>
        <end position="179"/>
    </location>
    <ligand>
        <name>NADP(+)</name>
        <dbReference type="ChEBI" id="CHEBI:58349"/>
    </ligand>
</feature>
<dbReference type="Gene3D" id="3.40.50.720">
    <property type="entry name" value="NAD(P)-binding Rossmann-like Domain"/>
    <property type="match status" value="1"/>
</dbReference>
<evidence type="ECO:0000256" key="6">
    <source>
        <dbReference type="RuleBase" id="RU366074"/>
    </source>
</evidence>
<dbReference type="InterPro" id="IPR002347">
    <property type="entry name" value="SDR_fam"/>
</dbReference>
<evidence type="ECO:0000256" key="4">
    <source>
        <dbReference type="PIRSR" id="PIRSR611284-1"/>
    </source>
</evidence>
<dbReference type="PANTHER" id="PTHR42879:SF2">
    <property type="entry name" value="3-OXOACYL-[ACYL-CARRIER-PROTEIN] REDUCTASE FABG"/>
    <property type="match status" value="1"/>
</dbReference>
<dbReference type="PRINTS" id="PR00080">
    <property type="entry name" value="SDRFAMILY"/>
</dbReference>
<dbReference type="InterPro" id="IPR050259">
    <property type="entry name" value="SDR"/>
</dbReference>
<dbReference type="InterPro" id="IPR057326">
    <property type="entry name" value="KR_dom"/>
</dbReference>
<dbReference type="NCBIfam" id="TIGR01830">
    <property type="entry name" value="3oxo_ACP_reduc"/>
    <property type="match status" value="1"/>
</dbReference>
<comment type="pathway">
    <text evidence="6">Lipid metabolism; fatty acid biosynthesis.</text>
</comment>
<keyword evidence="2 5" id="KW-0521">NADP</keyword>
<dbReference type="PRINTS" id="PR00081">
    <property type="entry name" value="GDHRDH"/>
</dbReference>
<dbReference type="AlphaFoldDB" id="A0A7C4CEY8"/>
<comment type="catalytic activity">
    <reaction evidence="6">
        <text>a (3R)-hydroxyacyl-[ACP] + NADP(+) = a 3-oxoacyl-[ACP] + NADPH + H(+)</text>
        <dbReference type="Rhea" id="RHEA:17397"/>
        <dbReference type="Rhea" id="RHEA-COMP:9916"/>
        <dbReference type="Rhea" id="RHEA-COMP:9945"/>
        <dbReference type="ChEBI" id="CHEBI:15378"/>
        <dbReference type="ChEBI" id="CHEBI:57783"/>
        <dbReference type="ChEBI" id="CHEBI:58349"/>
        <dbReference type="ChEBI" id="CHEBI:78776"/>
        <dbReference type="ChEBI" id="CHEBI:78827"/>
        <dbReference type="EC" id="1.1.1.100"/>
    </reaction>
</comment>
<dbReference type="FunFam" id="3.40.50.720:FF:000115">
    <property type="entry name" value="3-oxoacyl-[acyl-carrier-protein] reductase FabG"/>
    <property type="match status" value="1"/>
</dbReference>
<evidence type="ECO:0000256" key="2">
    <source>
        <dbReference type="ARBA" id="ARBA00022857"/>
    </source>
</evidence>
<proteinExistence type="inferred from homology"/>
<keyword evidence="6" id="KW-0275">Fatty acid biosynthesis</keyword>
<dbReference type="PANTHER" id="PTHR42879">
    <property type="entry name" value="3-OXOACYL-(ACYL-CARRIER-PROTEIN) REDUCTASE"/>
    <property type="match status" value="1"/>
</dbReference>
<comment type="caution">
    <text evidence="8">The sequence shown here is derived from an EMBL/GenBank/DDBJ whole genome shotgun (WGS) entry which is preliminary data.</text>
</comment>
<dbReference type="UniPathway" id="UPA00094"/>
<evidence type="ECO:0000313" key="8">
    <source>
        <dbReference type="EMBL" id="HGK29109.1"/>
    </source>
</evidence>
<keyword evidence="6" id="KW-0444">Lipid biosynthesis</keyword>
<dbReference type="GO" id="GO:0006633">
    <property type="term" value="P:fatty acid biosynthetic process"/>
    <property type="evidence" value="ECO:0007669"/>
    <property type="project" value="UniProtKB-UniPathway"/>
</dbReference>
<dbReference type="InterPro" id="IPR011284">
    <property type="entry name" value="3oxo_ACP_reduc"/>
</dbReference>
<dbReference type="GO" id="GO:0004316">
    <property type="term" value="F:3-oxoacyl-[acyl-carrier-protein] reductase (NADPH) activity"/>
    <property type="evidence" value="ECO:0007669"/>
    <property type="project" value="UniProtKB-UniRule"/>
</dbReference>
<dbReference type="InterPro" id="IPR036291">
    <property type="entry name" value="NAD(P)-bd_dom_sf"/>
</dbReference>
<comment type="similarity">
    <text evidence="1 6">Belongs to the short-chain dehydrogenases/reductases (SDR) family.</text>
</comment>
<feature type="active site" description="Proton acceptor" evidence="4">
    <location>
        <position position="175"/>
    </location>
</feature>
<reference evidence="8" key="1">
    <citation type="journal article" date="2020" name="mSystems">
        <title>Genome- and Community-Level Interaction Insights into Carbon Utilization and Element Cycling Functions of Hydrothermarchaeota in Hydrothermal Sediment.</title>
        <authorList>
            <person name="Zhou Z."/>
            <person name="Liu Y."/>
            <person name="Xu W."/>
            <person name="Pan J."/>
            <person name="Luo Z.H."/>
            <person name="Li M."/>
        </authorList>
    </citation>
    <scope>NUCLEOTIDE SEQUENCE [LARGE SCALE GENOMIC DNA]</scope>
    <source>
        <strain evidence="8">SpSt-488</strain>
    </source>
</reference>
<dbReference type="EC" id="1.1.1.100" evidence="6"/>
<feature type="binding site" evidence="5">
    <location>
        <position position="110"/>
    </location>
    <ligand>
        <name>NADP(+)</name>
        <dbReference type="ChEBI" id="CHEBI:58349"/>
    </ligand>
</feature>
<evidence type="ECO:0000256" key="3">
    <source>
        <dbReference type="ARBA" id="ARBA00023002"/>
    </source>
</evidence>
<accession>A0A7C4CEY8</accession>
<keyword evidence="3 6" id="KW-0560">Oxidoreductase</keyword>
<dbReference type="EMBL" id="DSUT01000193">
    <property type="protein sequence ID" value="HGK29109.1"/>
    <property type="molecule type" value="Genomic_DNA"/>
</dbReference>
<dbReference type="Pfam" id="PF13561">
    <property type="entry name" value="adh_short_C2"/>
    <property type="match status" value="1"/>
</dbReference>
<name>A0A7C4CEY8_UNCW3</name>
<evidence type="ECO:0000259" key="7">
    <source>
        <dbReference type="SMART" id="SM00822"/>
    </source>
</evidence>
<keyword evidence="6" id="KW-0443">Lipid metabolism</keyword>